<protein>
    <submittedName>
        <fullName evidence="2">Uncharacterized protein</fullName>
    </submittedName>
</protein>
<evidence type="ECO:0000256" key="1">
    <source>
        <dbReference type="SAM" id="Phobius"/>
    </source>
</evidence>
<keyword evidence="1" id="KW-0472">Membrane</keyword>
<dbReference type="EMBL" id="JANIET010000001">
    <property type="protein sequence ID" value="MCQ8227303.1"/>
    <property type="molecule type" value="Genomic_DNA"/>
</dbReference>
<proteinExistence type="predicted"/>
<dbReference type="PROSITE" id="PS51257">
    <property type="entry name" value="PROKAR_LIPOPROTEIN"/>
    <property type="match status" value="1"/>
</dbReference>
<evidence type="ECO:0000313" key="2">
    <source>
        <dbReference type="EMBL" id="MCQ8227303.1"/>
    </source>
</evidence>
<accession>A0ABT1VIF0</accession>
<sequence>MESRDDKLIAIIGLLSACLIGVVFLFTMTWLTDVRHPADPSLDVQTCPQKPATTQQS</sequence>
<keyword evidence="1" id="KW-0812">Transmembrane</keyword>
<comment type="caution">
    <text evidence="2">The sequence shown here is derived from an EMBL/GenBank/DDBJ whole genome shotgun (WGS) entry which is preliminary data.</text>
</comment>
<dbReference type="Proteomes" id="UP001300015">
    <property type="component" value="Unassembled WGS sequence"/>
</dbReference>
<name>A0ABT1VIF0_9GAMM</name>
<dbReference type="RefSeq" id="WP_256696168.1">
    <property type="nucleotide sequence ID" value="NZ_JANIES010000001.1"/>
</dbReference>
<feature type="transmembrane region" description="Helical" evidence="1">
    <location>
        <begin position="7"/>
        <end position="31"/>
    </location>
</feature>
<organism evidence="2 3">
    <name type="scientific">Pantoea trifolii</name>
    <dbReference type="NCBI Taxonomy" id="2968030"/>
    <lineage>
        <taxon>Bacteria</taxon>
        <taxon>Pseudomonadati</taxon>
        <taxon>Pseudomonadota</taxon>
        <taxon>Gammaproteobacteria</taxon>
        <taxon>Enterobacterales</taxon>
        <taxon>Erwiniaceae</taxon>
        <taxon>Pantoea</taxon>
    </lineage>
</organism>
<reference evidence="2 3" key="1">
    <citation type="submission" date="2022-07" db="EMBL/GenBank/DDBJ databases">
        <title>Pantoea trifolii sp. nov. isolated from root nodules of Trifolium rubens.</title>
        <authorList>
            <person name="Kalita M."/>
            <person name="Wdowiak-Wrobel S."/>
            <person name="Marek-Kozaczuk M."/>
            <person name="Palusinska-Szysz M."/>
            <person name="Sokolowski W."/>
            <person name="Coutinho T."/>
            <person name="Hlahane L."/>
        </authorList>
    </citation>
    <scope>NUCLEOTIDE SEQUENCE [LARGE SCALE GENOMIC DNA]</scope>
    <source>
        <strain evidence="2 3">MMK2</strain>
    </source>
</reference>
<evidence type="ECO:0000313" key="3">
    <source>
        <dbReference type="Proteomes" id="UP001300015"/>
    </source>
</evidence>
<keyword evidence="1" id="KW-1133">Transmembrane helix</keyword>
<gene>
    <name evidence="2" type="ORF">NQH49_07440</name>
</gene>
<keyword evidence="3" id="KW-1185">Reference proteome</keyword>